<evidence type="ECO:0000256" key="2">
    <source>
        <dbReference type="ARBA" id="ARBA00022801"/>
    </source>
</evidence>
<evidence type="ECO:0000313" key="8">
    <source>
        <dbReference type="EMBL" id="QDO94727.1"/>
    </source>
</evidence>
<protein>
    <recommendedName>
        <fullName evidence="4">Aminopeptidase</fullName>
    </recommendedName>
</protein>
<proteinExistence type="inferred from homology"/>
<organism evidence="8 9">
    <name type="scientific">Formosa sediminum</name>
    <dbReference type="NCBI Taxonomy" id="2594004"/>
    <lineage>
        <taxon>Bacteria</taxon>
        <taxon>Pseudomonadati</taxon>
        <taxon>Bacteroidota</taxon>
        <taxon>Flavobacteriia</taxon>
        <taxon>Flavobacteriales</taxon>
        <taxon>Flavobacteriaceae</taxon>
        <taxon>Formosa</taxon>
    </lineage>
</organism>
<dbReference type="OrthoDB" id="9814054at2"/>
<keyword evidence="6" id="KW-0732">Signal</keyword>
<dbReference type="InterPro" id="IPR000169">
    <property type="entry name" value="Pept_cys_AS"/>
</dbReference>
<dbReference type="PANTHER" id="PTHR10363">
    <property type="entry name" value="BLEOMYCIN HYDROLASE"/>
    <property type="match status" value="1"/>
</dbReference>
<name>A0A516GT79_9FLAO</name>
<accession>A0A516GT79</accession>
<evidence type="ECO:0000256" key="4">
    <source>
        <dbReference type="PIRNR" id="PIRNR005700"/>
    </source>
</evidence>
<feature type="active site" evidence="5">
    <location>
        <position position="304"/>
    </location>
</feature>
<dbReference type="Pfam" id="PF00112">
    <property type="entry name" value="Peptidase_C1"/>
    <property type="match status" value="1"/>
</dbReference>
<evidence type="ECO:0000256" key="3">
    <source>
        <dbReference type="ARBA" id="ARBA00022807"/>
    </source>
</evidence>
<dbReference type="InterPro" id="IPR004134">
    <property type="entry name" value="Peptidase_C1B"/>
</dbReference>
<comment type="similarity">
    <text evidence="4">Belongs to the peptidase C1 family.</text>
</comment>
<feature type="chain" id="PRO_5022183921" description="Aminopeptidase" evidence="6">
    <location>
        <begin position="20"/>
        <end position="371"/>
    </location>
</feature>
<dbReference type="InterPro" id="IPR038765">
    <property type="entry name" value="Papain-like_cys_pep_sf"/>
</dbReference>
<evidence type="ECO:0000256" key="1">
    <source>
        <dbReference type="ARBA" id="ARBA00022670"/>
    </source>
</evidence>
<keyword evidence="9" id="KW-1185">Reference proteome</keyword>
<dbReference type="SUPFAM" id="SSF54001">
    <property type="entry name" value="Cysteine proteinases"/>
    <property type="match status" value="1"/>
</dbReference>
<keyword evidence="1 4" id="KW-0645">Protease</keyword>
<dbReference type="KEGG" id="fop:FNB79_12390"/>
<dbReference type="PROSITE" id="PS00139">
    <property type="entry name" value="THIOL_PROTEASE_CYS"/>
    <property type="match status" value="1"/>
</dbReference>
<keyword evidence="2 4" id="KW-0378">Hydrolase</keyword>
<evidence type="ECO:0000259" key="7">
    <source>
        <dbReference type="Pfam" id="PF00112"/>
    </source>
</evidence>
<evidence type="ECO:0000256" key="5">
    <source>
        <dbReference type="PIRSR" id="PIRSR005700-1"/>
    </source>
</evidence>
<feature type="active site" evidence="5">
    <location>
        <position position="44"/>
    </location>
</feature>
<dbReference type="GO" id="GO:0009636">
    <property type="term" value="P:response to toxic substance"/>
    <property type="evidence" value="ECO:0007669"/>
    <property type="project" value="TreeGrafter"/>
</dbReference>
<keyword evidence="4 8" id="KW-0031">Aminopeptidase</keyword>
<dbReference type="GO" id="GO:0043418">
    <property type="term" value="P:homocysteine catabolic process"/>
    <property type="evidence" value="ECO:0007669"/>
    <property type="project" value="TreeGrafter"/>
</dbReference>
<dbReference type="Pfam" id="PF03051">
    <property type="entry name" value="Peptidase_C1_2"/>
    <property type="match status" value="1"/>
</dbReference>
<dbReference type="InterPro" id="IPR000668">
    <property type="entry name" value="Peptidase_C1A_C"/>
</dbReference>
<feature type="active site" evidence="5">
    <location>
        <position position="325"/>
    </location>
</feature>
<sequence length="371" mass="42231">MKKYSIFLLLLTMTSVTFAQAYKFETKVDLGALDVLNQGNTGTCWSFSTSSFLESEILRTTGKHIDLSEMYNVRQTYPLKSWNYVMRQGKAQFSEGGLAHDVINSMDAYGLVPNEAYTGLLKNSTKHDHSDIVSALKTVLDSYIKNPKTYDGNWKTDVSKVLDKKLGEVKTNFTYEGVAYTPQTFLTMTGLKAKDYVTLTSFTHKPYNTFFILNIPDNFSNGSFYNVPLEDLFDITYDALKNGFTVELDCDVSEKTFSSKYGVAVWPKDEKDTESALKSIEKELKVTPEYRQQEFENFDTTDDHLMHIVGLVEDQKGNTYFKVKNSWGGNSDRVSNDGYIYMSEAYFKLKTISVMVHKDALPRSIKKDLNL</sequence>
<dbReference type="EMBL" id="CP041637">
    <property type="protein sequence ID" value="QDO94727.1"/>
    <property type="molecule type" value="Genomic_DNA"/>
</dbReference>
<dbReference type="AlphaFoldDB" id="A0A516GT79"/>
<dbReference type="GO" id="GO:0006508">
    <property type="term" value="P:proteolysis"/>
    <property type="evidence" value="ECO:0007669"/>
    <property type="project" value="UniProtKB-KW"/>
</dbReference>
<dbReference type="Gene3D" id="3.90.70.10">
    <property type="entry name" value="Cysteine proteinases"/>
    <property type="match status" value="1"/>
</dbReference>
<dbReference type="GO" id="GO:0005737">
    <property type="term" value="C:cytoplasm"/>
    <property type="evidence" value="ECO:0007669"/>
    <property type="project" value="TreeGrafter"/>
</dbReference>
<dbReference type="GO" id="GO:0070005">
    <property type="term" value="F:cysteine-type aminopeptidase activity"/>
    <property type="evidence" value="ECO:0007669"/>
    <property type="project" value="InterPro"/>
</dbReference>
<gene>
    <name evidence="8" type="ORF">FNB79_12390</name>
</gene>
<evidence type="ECO:0000256" key="6">
    <source>
        <dbReference type="SAM" id="SignalP"/>
    </source>
</evidence>
<dbReference type="RefSeq" id="WP_143381603.1">
    <property type="nucleotide sequence ID" value="NZ_CP041637.1"/>
</dbReference>
<evidence type="ECO:0000313" key="9">
    <source>
        <dbReference type="Proteomes" id="UP000319209"/>
    </source>
</evidence>
<keyword evidence="3 4" id="KW-0788">Thiol protease</keyword>
<feature type="domain" description="Peptidase C1A papain C-terminal" evidence="7">
    <location>
        <begin position="34"/>
        <end position="71"/>
    </location>
</feature>
<dbReference type="PIRSF" id="PIRSF005700">
    <property type="entry name" value="PepC"/>
    <property type="match status" value="1"/>
</dbReference>
<dbReference type="PANTHER" id="PTHR10363:SF2">
    <property type="entry name" value="BLEOMYCIN HYDROLASE"/>
    <property type="match status" value="1"/>
</dbReference>
<feature type="signal peptide" evidence="6">
    <location>
        <begin position="1"/>
        <end position="19"/>
    </location>
</feature>
<dbReference type="Proteomes" id="UP000319209">
    <property type="component" value="Chromosome"/>
</dbReference>
<reference evidence="8 9" key="1">
    <citation type="submission" date="2019-07" db="EMBL/GenBank/DDBJ databases">
        <title>Genome sequencing for Formosa sp. PS13.</title>
        <authorList>
            <person name="Park S.-J."/>
        </authorList>
    </citation>
    <scope>NUCLEOTIDE SEQUENCE [LARGE SCALE GENOMIC DNA]</scope>
    <source>
        <strain evidence="8 9">PS13</strain>
    </source>
</reference>